<dbReference type="EMBL" id="CP036287">
    <property type="protein sequence ID" value="QDU66002.1"/>
    <property type="molecule type" value="Genomic_DNA"/>
</dbReference>
<feature type="chain" id="PRO_5022088897" evidence="2">
    <location>
        <begin position="24"/>
        <end position="254"/>
    </location>
</feature>
<gene>
    <name evidence="4" type="primary">fliY</name>
    <name evidence="4" type="ORF">Pla133_10680</name>
</gene>
<dbReference type="AlphaFoldDB" id="A0A518BG87"/>
<sequence length="254" mass="27279" precursor="true">MLRVALIAAAVACSLACSSPRSESDLYPGPPLVVGCDFANPPFASREGALPPVGRDVEMTRELARRLGRPLIWRQLPFDELLDAVEDCEVDAVVATMGVTPEREARVPFSEPYFVTDVLALVRVGDGQPRTLDELDGQAVAAGAGTTSERAVRLCLPNSTIAVASEKGDTSVDRLLAGEIAAAVMDGPDARDLARENPRLTWIEEPLAEERYAIALRPDDPNLRKEVDAALGAMREEGFLALLDQRFGLAGVTE</sequence>
<dbReference type="Pfam" id="PF00497">
    <property type="entry name" value="SBP_bac_3"/>
    <property type="match status" value="1"/>
</dbReference>
<evidence type="ECO:0000256" key="1">
    <source>
        <dbReference type="ARBA" id="ARBA00022729"/>
    </source>
</evidence>
<dbReference type="InterPro" id="IPR001638">
    <property type="entry name" value="Solute-binding_3/MltF_N"/>
</dbReference>
<dbReference type="KEGG" id="pbap:Pla133_10680"/>
<dbReference type="Proteomes" id="UP000316921">
    <property type="component" value="Chromosome"/>
</dbReference>
<organism evidence="4 5">
    <name type="scientific">Engelhardtia mirabilis</name>
    <dbReference type="NCBI Taxonomy" id="2528011"/>
    <lineage>
        <taxon>Bacteria</taxon>
        <taxon>Pseudomonadati</taxon>
        <taxon>Planctomycetota</taxon>
        <taxon>Planctomycetia</taxon>
        <taxon>Planctomycetia incertae sedis</taxon>
        <taxon>Engelhardtia</taxon>
    </lineage>
</organism>
<dbReference type="PANTHER" id="PTHR35936">
    <property type="entry name" value="MEMBRANE-BOUND LYTIC MUREIN TRANSGLYCOSYLASE F"/>
    <property type="match status" value="1"/>
</dbReference>
<name>A0A518BG87_9BACT</name>
<keyword evidence="5" id="KW-1185">Reference proteome</keyword>
<evidence type="ECO:0000259" key="3">
    <source>
        <dbReference type="SMART" id="SM00062"/>
    </source>
</evidence>
<evidence type="ECO:0000313" key="5">
    <source>
        <dbReference type="Proteomes" id="UP000316921"/>
    </source>
</evidence>
<evidence type="ECO:0000256" key="2">
    <source>
        <dbReference type="SAM" id="SignalP"/>
    </source>
</evidence>
<keyword evidence="1 2" id="KW-0732">Signal</keyword>
<reference evidence="4 5" key="1">
    <citation type="submission" date="2019-02" db="EMBL/GenBank/DDBJ databases">
        <title>Deep-cultivation of Planctomycetes and their phenomic and genomic characterization uncovers novel biology.</title>
        <authorList>
            <person name="Wiegand S."/>
            <person name="Jogler M."/>
            <person name="Boedeker C."/>
            <person name="Pinto D."/>
            <person name="Vollmers J."/>
            <person name="Rivas-Marin E."/>
            <person name="Kohn T."/>
            <person name="Peeters S.H."/>
            <person name="Heuer A."/>
            <person name="Rast P."/>
            <person name="Oberbeckmann S."/>
            <person name="Bunk B."/>
            <person name="Jeske O."/>
            <person name="Meyerdierks A."/>
            <person name="Storesund J.E."/>
            <person name="Kallscheuer N."/>
            <person name="Luecker S."/>
            <person name="Lage O.M."/>
            <person name="Pohl T."/>
            <person name="Merkel B.J."/>
            <person name="Hornburger P."/>
            <person name="Mueller R.-W."/>
            <person name="Bruemmer F."/>
            <person name="Labrenz M."/>
            <person name="Spormann A.M."/>
            <person name="Op den Camp H."/>
            <person name="Overmann J."/>
            <person name="Amann R."/>
            <person name="Jetten M.S.M."/>
            <person name="Mascher T."/>
            <person name="Medema M.H."/>
            <person name="Devos D.P."/>
            <person name="Kaster A.-K."/>
            <person name="Ovreas L."/>
            <person name="Rohde M."/>
            <person name="Galperin M.Y."/>
            <person name="Jogler C."/>
        </authorList>
    </citation>
    <scope>NUCLEOTIDE SEQUENCE [LARGE SCALE GENOMIC DNA]</scope>
    <source>
        <strain evidence="4 5">Pla133</strain>
    </source>
</reference>
<dbReference type="SMART" id="SM00062">
    <property type="entry name" value="PBPb"/>
    <property type="match status" value="1"/>
</dbReference>
<feature type="signal peptide" evidence="2">
    <location>
        <begin position="1"/>
        <end position="23"/>
    </location>
</feature>
<evidence type="ECO:0000313" key="4">
    <source>
        <dbReference type="EMBL" id="QDU66002.1"/>
    </source>
</evidence>
<dbReference type="SUPFAM" id="SSF53850">
    <property type="entry name" value="Periplasmic binding protein-like II"/>
    <property type="match status" value="1"/>
</dbReference>
<dbReference type="RefSeq" id="WP_419192152.1">
    <property type="nucleotide sequence ID" value="NZ_CP036287.1"/>
</dbReference>
<dbReference type="PANTHER" id="PTHR35936:SF17">
    <property type="entry name" value="ARGININE-BINDING EXTRACELLULAR PROTEIN ARTP"/>
    <property type="match status" value="1"/>
</dbReference>
<protein>
    <submittedName>
        <fullName evidence="4">Cystine-binding periplasmic protein</fullName>
    </submittedName>
</protein>
<feature type="domain" description="Solute-binding protein family 3/N-terminal" evidence="3">
    <location>
        <begin position="31"/>
        <end position="250"/>
    </location>
</feature>
<dbReference type="Gene3D" id="3.40.190.10">
    <property type="entry name" value="Periplasmic binding protein-like II"/>
    <property type="match status" value="2"/>
</dbReference>
<accession>A0A518BG87</accession>
<dbReference type="CDD" id="cd13530">
    <property type="entry name" value="PBP2_peptides_like"/>
    <property type="match status" value="1"/>
</dbReference>
<proteinExistence type="predicted"/>